<dbReference type="Proteomes" id="UP000799324">
    <property type="component" value="Unassembled WGS sequence"/>
</dbReference>
<dbReference type="Gene3D" id="3.60.10.10">
    <property type="entry name" value="Endonuclease/exonuclease/phosphatase"/>
    <property type="match status" value="1"/>
</dbReference>
<dbReference type="PANTHER" id="PTHR15822">
    <property type="entry name" value="TRAF AND TNF RECEPTOR-ASSOCIATED PROTEIN"/>
    <property type="match status" value="1"/>
</dbReference>
<reference evidence="12" key="1">
    <citation type="journal article" date="2020" name="Stud. Mycol.">
        <title>101 Dothideomycetes genomes: a test case for predicting lifestyles and emergence of pathogens.</title>
        <authorList>
            <person name="Haridas S."/>
            <person name="Albert R."/>
            <person name="Binder M."/>
            <person name="Bloem J."/>
            <person name="Labutti K."/>
            <person name="Salamov A."/>
            <person name="Andreopoulos B."/>
            <person name="Baker S."/>
            <person name="Barry K."/>
            <person name="Bills G."/>
            <person name="Bluhm B."/>
            <person name="Cannon C."/>
            <person name="Castanera R."/>
            <person name="Culley D."/>
            <person name="Daum C."/>
            <person name="Ezra D."/>
            <person name="Gonzalez J."/>
            <person name="Henrissat B."/>
            <person name="Kuo A."/>
            <person name="Liang C."/>
            <person name="Lipzen A."/>
            <person name="Lutzoni F."/>
            <person name="Magnuson J."/>
            <person name="Mondo S."/>
            <person name="Nolan M."/>
            <person name="Ohm R."/>
            <person name="Pangilinan J."/>
            <person name="Park H.-J."/>
            <person name="Ramirez L."/>
            <person name="Alfaro M."/>
            <person name="Sun H."/>
            <person name="Tritt A."/>
            <person name="Yoshinaga Y."/>
            <person name="Zwiers L.-H."/>
            <person name="Turgeon B."/>
            <person name="Goodwin S."/>
            <person name="Spatafora J."/>
            <person name="Crous P."/>
            <person name="Grigoriev I."/>
        </authorList>
    </citation>
    <scope>NUCLEOTIDE SEQUENCE</scope>
    <source>
        <strain evidence="12">CBS 122681</strain>
    </source>
</reference>
<keyword evidence="10" id="KW-0539">Nucleus</keyword>
<evidence type="ECO:0000256" key="7">
    <source>
        <dbReference type="ARBA" id="ARBA00022801"/>
    </source>
</evidence>
<dbReference type="GO" id="GO:0003697">
    <property type="term" value="F:single-stranded DNA binding"/>
    <property type="evidence" value="ECO:0007669"/>
    <property type="project" value="TreeGrafter"/>
</dbReference>
<evidence type="ECO:0000256" key="5">
    <source>
        <dbReference type="ARBA" id="ARBA00022723"/>
    </source>
</evidence>
<dbReference type="PANTHER" id="PTHR15822:SF4">
    <property type="entry name" value="TYROSYL-DNA PHOSPHODIESTERASE 2"/>
    <property type="match status" value="1"/>
</dbReference>
<keyword evidence="6" id="KW-0227">DNA damage</keyword>
<evidence type="ECO:0000259" key="11">
    <source>
        <dbReference type="Pfam" id="PF03372"/>
    </source>
</evidence>
<organism evidence="12 13">
    <name type="scientific">Lophiostoma macrostomum CBS 122681</name>
    <dbReference type="NCBI Taxonomy" id="1314788"/>
    <lineage>
        <taxon>Eukaryota</taxon>
        <taxon>Fungi</taxon>
        <taxon>Dikarya</taxon>
        <taxon>Ascomycota</taxon>
        <taxon>Pezizomycotina</taxon>
        <taxon>Dothideomycetes</taxon>
        <taxon>Pleosporomycetidae</taxon>
        <taxon>Pleosporales</taxon>
        <taxon>Lophiostomataceae</taxon>
        <taxon>Lophiostoma</taxon>
    </lineage>
</organism>
<evidence type="ECO:0000256" key="6">
    <source>
        <dbReference type="ARBA" id="ARBA00022763"/>
    </source>
</evidence>
<evidence type="ECO:0000256" key="1">
    <source>
        <dbReference type="ARBA" id="ARBA00001936"/>
    </source>
</evidence>
<dbReference type="GO" id="GO:0004518">
    <property type="term" value="F:nuclease activity"/>
    <property type="evidence" value="ECO:0007669"/>
    <property type="project" value="UniProtKB-KW"/>
</dbReference>
<evidence type="ECO:0000256" key="9">
    <source>
        <dbReference type="ARBA" id="ARBA00023204"/>
    </source>
</evidence>
<proteinExistence type="predicted"/>
<dbReference type="InterPro" id="IPR036691">
    <property type="entry name" value="Endo/exonu/phosph_ase_sf"/>
</dbReference>
<protein>
    <recommendedName>
        <fullName evidence="11">Endonuclease/exonuclease/phosphatase domain-containing protein</fullName>
    </recommendedName>
</protein>
<keyword evidence="8" id="KW-0460">Magnesium</keyword>
<dbReference type="GO" id="GO:0006302">
    <property type="term" value="P:double-strand break repair"/>
    <property type="evidence" value="ECO:0007669"/>
    <property type="project" value="TreeGrafter"/>
</dbReference>
<evidence type="ECO:0000256" key="8">
    <source>
        <dbReference type="ARBA" id="ARBA00022842"/>
    </source>
</evidence>
<feature type="domain" description="Endonuclease/exonuclease/phosphatase" evidence="11">
    <location>
        <begin position="67"/>
        <end position="334"/>
    </location>
</feature>
<evidence type="ECO:0000256" key="3">
    <source>
        <dbReference type="ARBA" id="ARBA00004322"/>
    </source>
</evidence>
<dbReference type="GO" id="GO:0046872">
    <property type="term" value="F:metal ion binding"/>
    <property type="evidence" value="ECO:0007669"/>
    <property type="project" value="UniProtKB-KW"/>
</dbReference>
<dbReference type="GO" id="GO:0005737">
    <property type="term" value="C:cytoplasm"/>
    <property type="evidence" value="ECO:0007669"/>
    <property type="project" value="TreeGrafter"/>
</dbReference>
<dbReference type="SUPFAM" id="SSF56219">
    <property type="entry name" value="DNase I-like"/>
    <property type="match status" value="1"/>
</dbReference>
<keyword evidence="13" id="KW-1185">Reference proteome</keyword>
<keyword evidence="7" id="KW-0378">Hydrolase</keyword>
<name>A0A6A6SI63_9PLEO</name>
<keyword evidence="5" id="KW-0479">Metal-binding</keyword>
<comment type="cofactor">
    <cofactor evidence="1">
        <name>Mn(2+)</name>
        <dbReference type="ChEBI" id="CHEBI:29035"/>
    </cofactor>
</comment>
<evidence type="ECO:0000256" key="4">
    <source>
        <dbReference type="ARBA" id="ARBA00022722"/>
    </source>
</evidence>
<comment type="cofactor">
    <cofactor evidence="2">
        <name>Mg(2+)</name>
        <dbReference type="ChEBI" id="CHEBI:18420"/>
    </cofactor>
</comment>
<evidence type="ECO:0000313" key="12">
    <source>
        <dbReference type="EMBL" id="KAF2647072.1"/>
    </source>
</evidence>
<keyword evidence="4" id="KW-0540">Nuclease</keyword>
<evidence type="ECO:0000256" key="10">
    <source>
        <dbReference type="ARBA" id="ARBA00023242"/>
    </source>
</evidence>
<accession>A0A6A6SI63</accession>
<dbReference type="GO" id="GO:0070260">
    <property type="term" value="F:5'-tyrosyl-DNA phosphodiesterase activity"/>
    <property type="evidence" value="ECO:0007669"/>
    <property type="project" value="TreeGrafter"/>
</dbReference>
<sequence>MSGFLSSLLNLPSRILSSLNSDPEDALRPQPYYHHDGSTWLSSASLSSPLPPPPSLPNLHSSHLRLISWNIDMSTPFASERMSGALAHLSDLINSTDPSTAVIIFLQEMTSSDLSQLSSCPWIQDRFYITDISTTNYRRQPRYGTTTLIDRRLQIARVYRVDWKSYMGRDGLFVDIRLSPPSQYLSQPQQPQQTKPTTNKTLRLCNTHLDSLPITPSYRPTQLTTATTHLTQPRVAAGILAGDMNANEPFDRTLHVSNDLTDAYLALGGQEDSEEGYTWGYQSEARLRERFGSCRMDKMLFQGGVLVRRFQRMGVGVKVGEGQGEGEGEWVSDHYGVVGDFEGEGWEFA</sequence>
<evidence type="ECO:0000256" key="2">
    <source>
        <dbReference type="ARBA" id="ARBA00001946"/>
    </source>
</evidence>
<evidence type="ECO:0000313" key="13">
    <source>
        <dbReference type="Proteomes" id="UP000799324"/>
    </source>
</evidence>
<dbReference type="AlphaFoldDB" id="A0A6A6SI63"/>
<comment type="subcellular location">
    <subcellularLocation>
        <location evidence="3">Nucleus</location>
        <location evidence="3">PML body</location>
    </subcellularLocation>
</comment>
<dbReference type="InterPro" id="IPR005135">
    <property type="entry name" value="Endo/exonuclease/phosphatase"/>
</dbReference>
<dbReference type="Pfam" id="PF03372">
    <property type="entry name" value="Exo_endo_phos"/>
    <property type="match status" value="1"/>
</dbReference>
<dbReference type="OrthoDB" id="9975959at2759"/>
<dbReference type="CDD" id="cd09080">
    <property type="entry name" value="TDP2"/>
    <property type="match status" value="1"/>
</dbReference>
<dbReference type="EMBL" id="MU004701">
    <property type="protein sequence ID" value="KAF2647072.1"/>
    <property type="molecule type" value="Genomic_DNA"/>
</dbReference>
<gene>
    <name evidence="12" type="ORF">K491DRAFT_699857</name>
</gene>
<dbReference type="InterPro" id="IPR051547">
    <property type="entry name" value="TDP2-like"/>
</dbReference>
<keyword evidence="9" id="KW-0234">DNA repair</keyword>